<dbReference type="EMBL" id="CP019286">
    <property type="protein sequence ID" value="APX00292.1"/>
    <property type="molecule type" value="Genomic_DNA"/>
</dbReference>
<keyword evidence="2" id="KW-0238">DNA-binding</keyword>
<evidence type="ECO:0000313" key="2">
    <source>
        <dbReference type="EMBL" id="APX00292.1"/>
    </source>
</evidence>
<dbReference type="SUPFAM" id="SSF50249">
    <property type="entry name" value="Nucleic acid-binding proteins"/>
    <property type="match status" value="1"/>
</dbReference>
<dbReference type="GO" id="GO:0004386">
    <property type="term" value="F:helicase activity"/>
    <property type="evidence" value="ECO:0007669"/>
    <property type="project" value="UniProtKB-KW"/>
</dbReference>
<keyword evidence="4" id="KW-1185">Reference proteome</keyword>
<proteinExistence type="predicted"/>
<keyword evidence="3" id="KW-0547">Nucleotide-binding</keyword>
<evidence type="ECO:0000313" key="3">
    <source>
        <dbReference type="EMBL" id="EMA29378.1"/>
    </source>
</evidence>
<dbReference type="PATRIC" id="fig|358396.7.peg.3448"/>
<dbReference type="Gene3D" id="2.40.50.140">
    <property type="entry name" value="Nucleic acid-binding proteins"/>
    <property type="match status" value="1"/>
</dbReference>
<geneLocation type="plasmid" evidence="2">
    <name>pHLAJ5I</name>
</geneLocation>
<dbReference type="CDD" id="cd04491">
    <property type="entry name" value="SoSSB_OBF"/>
    <property type="match status" value="1"/>
</dbReference>
<reference evidence="3 4" key="2">
    <citation type="journal article" date="2014" name="PLoS Genet.">
        <title>Phylogenetically driven sequencing of extremely halophilic archaea reveals strategies for static and dynamic osmo-response.</title>
        <authorList>
            <person name="Becker E.A."/>
            <person name="Seitzer P.M."/>
            <person name="Tritt A."/>
            <person name="Larsen D."/>
            <person name="Krusor M."/>
            <person name="Yao A.I."/>
            <person name="Wu D."/>
            <person name="Madern D."/>
            <person name="Eisen J.A."/>
            <person name="Darling A.E."/>
            <person name="Facciotti M.T."/>
        </authorList>
    </citation>
    <scope>NUCLEOTIDE SEQUENCE [LARGE SCALE GENOMIC DNA]</scope>
    <source>
        <strain evidence="3 4">AJ5</strain>
    </source>
</reference>
<dbReference type="InterPro" id="IPR012340">
    <property type="entry name" value="NA-bd_OB-fold"/>
</dbReference>
<dbReference type="AlphaFoldDB" id="M0L8H1"/>
<evidence type="ECO:0000313" key="5">
    <source>
        <dbReference type="Proteomes" id="UP000186547"/>
    </source>
</evidence>
<gene>
    <name evidence="3" type="ORF">C445_17029</name>
    <name evidence="2" type="ORF">CHINAEXTREME_21060</name>
</gene>
<geneLocation type="plasmid" evidence="5">
    <name>phlaj5i</name>
</geneLocation>
<feature type="region of interest" description="Disordered" evidence="1">
    <location>
        <begin position="41"/>
        <end position="65"/>
    </location>
</feature>
<reference evidence="2" key="3">
    <citation type="submission" date="2017-01" db="EMBL/GenBank/DDBJ databases">
        <authorList>
            <person name="Mah S.A."/>
            <person name="Swanson W.J."/>
            <person name="Moy G.W."/>
            <person name="Vacquier V.D."/>
        </authorList>
    </citation>
    <scope>NUCLEOTIDE SEQUENCE</scope>
    <source>
        <strain evidence="2">AJ5</strain>
        <plasmid evidence="2">pHLAJ5I</plasmid>
    </source>
</reference>
<keyword evidence="2" id="KW-0614">Plasmid</keyword>
<keyword evidence="3" id="KW-0067">ATP-binding</keyword>
<evidence type="ECO:0000256" key="1">
    <source>
        <dbReference type="SAM" id="MobiDB-lite"/>
    </source>
</evidence>
<reference evidence="2 5" key="1">
    <citation type="journal article" date="2011" name="J. Bacteriol.">
        <title>Genome sequence of Halobiforma lacisalsi AJ5, an extremely halophilic archaeon which harbors a bop gene.</title>
        <authorList>
            <person name="Jiang X."/>
            <person name="Wang S."/>
            <person name="Cheng H."/>
            <person name="Huo Y."/>
            <person name="Zhang X."/>
            <person name="Zhu X."/>
            <person name="Han X."/>
            <person name="Ni P."/>
            <person name="Wu M."/>
        </authorList>
    </citation>
    <scope>NUCLEOTIDE SEQUENCE [LARGE SCALE GENOMIC DNA]</scope>
    <source>
        <strain evidence="2 5">AJ5</strain>
        <plasmid evidence="2">pHLAJ5I</plasmid>
        <plasmid evidence="5">phlaj5i</plasmid>
    </source>
</reference>
<protein>
    <submittedName>
        <fullName evidence="2">DNA-binding protein</fullName>
    </submittedName>
    <submittedName>
        <fullName evidence="3">Nucleic acid binding OB-fold tRNA/helicase-type</fullName>
    </submittedName>
</protein>
<organism evidence="3 4">
    <name type="scientific">Natronobacterium lacisalsi AJ5</name>
    <dbReference type="NCBI Taxonomy" id="358396"/>
    <lineage>
        <taxon>Archaea</taxon>
        <taxon>Methanobacteriati</taxon>
        <taxon>Methanobacteriota</taxon>
        <taxon>Stenosarchaea group</taxon>
        <taxon>Halobacteria</taxon>
        <taxon>Halobacteriales</taxon>
        <taxon>Natrialbaceae</taxon>
        <taxon>Natronobacterium</taxon>
    </lineage>
</organism>
<dbReference type="GeneID" id="30923670"/>
<dbReference type="Proteomes" id="UP000186547">
    <property type="component" value="Plasmid pHLAJ5I"/>
</dbReference>
<evidence type="ECO:0000313" key="4">
    <source>
        <dbReference type="Proteomes" id="UP000011555"/>
    </source>
</evidence>
<keyword evidence="3" id="KW-0347">Helicase</keyword>
<dbReference type="RefSeq" id="WP_007143100.1">
    <property type="nucleotide sequence ID" value="NZ_AOLZ01000066.1"/>
</dbReference>
<dbReference type="KEGG" id="hlc:CHINAEXTREME21060"/>
<keyword evidence="3" id="KW-0378">Hydrolase</keyword>
<accession>M0L8H1</accession>
<dbReference type="Proteomes" id="UP000011555">
    <property type="component" value="Unassembled WGS sequence"/>
</dbReference>
<dbReference type="eggNOG" id="arCOG01510">
    <property type="taxonomic scope" value="Archaea"/>
</dbReference>
<dbReference type="EMBL" id="AOLZ01000066">
    <property type="protein sequence ID" value="EMA29378.1"/>
    <property type="molecule type" value="Genomic_DNA"/>
</dbReference>
<sequence length="286" mass="32172">MSSNNSSSKVVTVDEQAFEQAGEQAVDEGRFPVVDETPEFEATVEQETQAKVDANHPEGIADTSGDRIHGATLAQEERIRAREEELERISAQAELGQQDGRAWRTRQKVEEMRRDERTGTQVDPRAKLDQETLAEVNQYAQRLADDVDSSYTRAVIAKRIASRILEGAELVDAVLDTKDEMLNEAGMIVPIGKLEEIDRGEVSVEGRIIELWEPACPSQQQVGLIEDDSGRTKLTSWEASRAPWIKDSERVRIRGAAKNWYEGRVSLAITGWTTIHFPERGRWWNA</sequence>
<dbReference type="GO" id="GO:0003677">
    <property type="term" value="F:DNA binding"/>
    <property type="evidence" value="ECO:0007669"/>
    <property type="project" value="UniProtKB-KW"/>
</dbReference>
<name>M0L8H1_NATLA</name>